<evidence type="ECO:0000256" key="7">
    <source>
        <dbReference type="SAM" id="Phobius"/>
    </source>
</evidence>
<keyword evidence="4 7" id="KW-1133">Transmembrane helix</keyword>
<feature type="transmembrane region" description="Helical" evidence="7">
    <location>
        <begin position="197"/>
        <end position="219"/>
    </location>
</feature>
<evidence type="ECO:0000256" key="1">
    <source>
        <dbReference type="ARBA" id="ARBA00004141"/>
    </source>
</evidence>
<feature type="transmembrane region" description="Helical" evidence="7">
    <location>
        <begin position="315"/>
        <end position="332"/>
    </location>
</feature>
<comment type="similarity">
    <text evidence="2">Belongs to the autoinducer-2 exporter (AI-2E) (TC 2.A.86) family.</text>
</comment>
<sequence>MPRRAKAKKNPAKFQETTPEKKEKRQVSSSTAFSSKVSSHGSYFLFFLIFLSIFACYKLIQPYLNAVILATILAILVKPIYEKIVKFCGRRRSLAAFITCVLLVLVVLLPLTFMLFALIQQGVQAVNGIYDWVASGEYKTLIEHPWLLKIDEYIRRYLPDVQKFFPDFKLANIQLDKILLDLSASLGKNLLNQGGHLFGNLTALIGQSFLMVFTFFFMVRDQEQMFEGILHLLPLSNSQEEQILDKIRSVSKSVIFGTFITAVSQGFAGGIAFHIAGLPGLFWGTMIAFASLIPVVGTALIWVPAVVYLLLSGHWGYSLFVALWCAVLVGSIDNFVRPLFMKGPGENMNTLVIFFALLGGINYFGLIGLLYGPLIVGLTMVLLYIYSLEFNTFLTQQDNR</sequence>
<evidence type="ECO:0000256" key="3">
    <source>
        <dbReference type="ARBA" id="ARBA00022692"/>
    </source>
</evidence>
<keyword evidence="3 7" id="KW-0812">Transmembrane</keyword>
<dbReference type="Proteomes" id="UP000230821">
    <property type="component" value="Unassembled WGS sequence"/>
</dbReference>
<gene>
    <name evidence="8" type="ORF">CSA56_17670</name>
</gene>
<feature type="transmembrane region" description="Helical" evidence="7">
    <location>
        <begin position="254"/>
        <end position="275"/>
    </location>
</feature>
<dbReference type="InterPro" id="IPR002549">
    <property type="entry name" value="AI-2E-like"/>
</dbReference>
<comment type="caution">
    <text evidence="8">The sequence shown here is derived from an EMBL/GenBank/DDBJ whole genome shotgun (WGS) entry which is preliminary data.</text>
</comment>
<organism evidence="8 9">
    <name type="scientific">candidate division KSB3 bacterium</name>
    <dbReference type="NCBI Taxonomy" id="2044937"/>
    <lineage>
        <taxon>Bacteria</taxon>
        <taxon>candidate division KSB3</taxon>
    </lineage>
</organism>
<evidence type="ECO:0000313" key="9">
    <source>
        <dbReference type="Proteomes" id="UP000230821"/>
    </source>
</evidence>
<feature type="region of interest" description="Disordered" evidence="6">
    <location>
        <begin position="1"/>
        <end position="25"/>
    </location>
</feature>
<name>A0A2G6K7K4_9BACT</name>
<comment type="subcellular location">
    <subcellularLocation>
        <location evidence="1">Membrane</location>
        <topology evidence="1">Multi-pass membrane protein</topology>
    </subcellularLocation>
</comment>
<feature type="transmembrane region" description="Helical" evidence="7">
    <location>
        <begin position="43"/>
        <end position="60"/>
    </location>
</feature>
<evidence type="ECO:0000256" key="4">
    <source>
        <dbReference type="ARBA" id="ARBA00022989"/>
    </source>
</evidence>
<feature type="transmembrane region" description="Helical" evidence="7">
    <location>
        <begin position="352"/>
        <end position="385"/>
    </location>
</feature>
<feature type="transmembrane region" description="Helical" evidence="7">
    <location>
        <begin position="66"/>
        <end position="81"/>
    </location>
</feature>
<dbReference type="PANTHER" id="PTHR21716">
    <property type="entry name" value="TRANSMEMBRANE PROTEIN"/>
    <property type="match status" value="1"/>
</dbReference>
<evidence type="ECO:0000256" key="2">
    <source>
        <dbReference type="ARBA" id="ARBA00009773"/>
    </source>
</evidence>
<reference evidence="8 9" key="1">
    <citation type="submission" date="2017-10" db="EMBL/GenBank/DDBJ databases">
        <title>Novel microbial diversity and functional potential in the marine mammal oral microbiome.</title>
        <authorList>
            <person name="Dudek N.K."/>
            <person name="Sun C.L."/>
            <person name="Burstein D."/>
            <person name="Kantor R.S."/>
            <person name="Aliaga Goltsman D.S."/>
            <person name="Bik E.M."/>
            <person name="Thomas B.C."/>
            <person name="Banfield J.F."/>
            <person name="Relman D.A."/>
        </authorList>
    </citation>
    <scope>NUCLEOTIDE SEQUENCE [LARGE SCALE GENOMIC DNA]</scope>
    <source>
        <strain evidence="8">DOLJORAL78_47_16</strain>
    </source>
</reference>
<proteinExistence type="inferred from homology"/>
<dbReference type="AlphaFoldDB" id="A0A2G6K7K4"/>
<feature type="transmembrane region" description="Helical" evidence="7">
    <location>
        <begin position="93"/>
        <end position="119"/>
    </location>
</feature>
<feature type="compositionally biased region" description="Basic residues" evidence="6">
    <location>
        <begin position="1"/>
        <end position="11"/>
    </location>
</feature>
<evidence type="ECO:0000256" key="6">
    <source>
        <dbReference type="SAM" id="MobiDB-lite"/>
    </source>
</evidence>
<evidence type="ECO:0000313" key="8">
    <source>
        <dbReference type="EMBL" id="PIE31641.1"/>
    </source>
</evidence>
<evidence type="ECO:0000256" key="5">
    <source>
        <dbReference type="ARBA" id="ARBA00023136"/>
    </source>
</evidence>
<dbReference type="Pfam" id="PF01594">
    <property type="entry name" value="AI-2E_transport"/>
    <property type="match status" value="1"/>
</dbReference>
<protein>
    <submittedName>
        <fullName evidence="8">AI-2E family transporter</fullName>
    </submittedName>
</protein>
<dbReference type="PANTHER" id="PTHR21716:SF4">
    <property type="entry name" value="TRANSMEMBRANE PROTEIN 245"/>
    <property type="match status" value="1"/>
</dbReference>
<keyword evidence="5 7" id="KW-0472">Membrane</keyword>
<dbReference type="GO" id="GO:0016020">
    <property type="term" value="C:membrane"/>
    <property type="evidence" value="ECO:0007669"/>
    <property type="project" value="UniProtKB-SubCell"/>
</dbReference>
<dbReference type="EMBL" id="PDSK01000134">
    <property type="protein sequence ID" value="PIE31641.1"/>
    <property type="molecule type" value="Genomic_DNA"/>
</dbReference>
<feature type="transmembrane region" description="Helical" evidence="7">
    <location>
        <begin position="281"/>
        <end position="303"/>
    </location>
</feature>
<accession>A0A2G6K7K4</accession>